<proteinExistence type="predicted"/>
<sequence>MEGSMKLQASIPEFDDTSPWGTYRLRGLTAAMLKLSHVLPEPLRWLTKTLRKPVKYKHRGPIDIQVWEHRLRILPRGNMSEQKLYTAPQFFDVEERAILARVLQPGSVFVDIGANAGIYSFWANKCMKGSGRILAVEPDPEMARRIRFNVRTNAIQQLVLECVALSDQEGTAQLHINPSQRGTNTLVTEEIGKSRGERVPTTVQLTTLTALCSRHAITKIDALKIDIEGHEIPVLTHFLMTAPETLWPQVIISEFKDQTAKEILELLSARGYQRTYQSKLNYIFERR</sequence>
<dbReference type="NCBIfam" id="TIGR01444">
    <property type="entry name" value="fkbM_fam"/>
    <property type="match status" value="1"/>
</dbReference>
<organism evidence="2 3">
    <name type="scientific">Rhizobium rosettiformans W3</name>
    <dbReference type="NCBI Taxonomy" id="538378"/>
    <lineage>
        <taxon>Bacteria</taxon>
        <taxon>Pseudomonadati</taxon>
        <taxon>Pseudomonadota</taxon>
        <taxon>Alphaproteobacteria</taxon>
        <taxon>Hyphomicrobiales</taxon>
        <taxon>Rhizobiaceae</taxon>
        <taxon>Rhizobium/Agrobacterium group</taxon>
        <taxon>Rhizobium</taxon>
    </lineage>
</organism>
<dbReference type="Pfam" id="PF05050">
    <property type="entry name" value="Methyltransf_21"/>
    <property type="match status" value="1"/>
</dbReference>
<dbReference type="PANTHER" id="PTHR34203">
    <property type="entry name" value="METHYLTRANSFERASE, FKBM FAMILY PROTEIN"/>
    <property type="match status" value="1"/>
</dbReference>
<feature type="domain" description="Methyltransferase FkbM" evidence="1">
    <location>
        <begin position="111"/>
        <end position="273"/>
    </location>
</feature>
<dbReference type="PANTHER" id="PTHR34203:SF15">
    <property type="entry name" value="SLL1173 PROTEIN"/>
    <property type="match status" value="1"/>
</dbReference>
<evidence type="ECO:0000313" key="2">
    <source>
        <dbReference type="EMBL" id="THV35326.1"/>
    </source>
</evidence>
<dbReference type="Gene3D" id="3.40.50.150">
    <property type="entry name" value="Vaccinia Virus protein VP39"/>
    <property type="match status" value="1"/>
</dbReference>
<dbReference type="GO" id="GO:0032259">
    <property type="term" value="P:methylation"/>
    <property type="evidence" value="ECO:0007669"/>
    <property type="project" value="UniProtKB-KW"/>
</dbReference>
<keyword evidence="2" id="KW-0489">Methyltransferase</keyword>
<evidence type="ECO:0000259" key="1">
    <source>
        <dbReference type="Pfam" id="PF05050"/>
    </source>
</evidence>
<dbReference type="InterPro" id="IPR029063">
    <property type="entry name" value="SAM-dependent_MTases_sf"/>
</dbReference>
<gene>
    <name evidence="2" type="ORF">FAA86_12375</name>
</gene>
<accession>A0A4V4HQV5</accession>
<dbReference type="AlphaFoldDB" id="A0A4V4HQV5"/>
<dbReference type="InterPro" id="IPR006342">
    <property type="entry name" value="FkbM_mtfrase"/>
</dbReference>
<protein>
    <submittedName>
        <fullName evidence="2">FkbM family methyltransferase</fullName>
    </submittedName>
</protein>
<dbReference type="SUPFAM" id="SSF53335">
    <property type="entry name" value="S-adenosyl-L-methionine-dependent methyltransferases"/>
    <property type="match status" value="1"/>
</dbReference>
<dbReference type="InterPro" id="IPR052514">
    <property type="entry name" value="SAM-dependent_MTase"/>
</dbReference>
<keyword evidence="2" id="KW-0808">Transferase</keyword>
<dbReference type="Proteomes" id="UP000307378">
    <property type="component" value="Unassembled WGS sequence"/>
</dbReference>
<evidence type="ECO:0000313" key="3">
    <source>
        <dbReference type="Proteomes" id="UP000307378"/>
    </source>
</evidence>
<dbReference type="EMBL" id="STGU01000006">
    <property type="protein sequence ID" value="THV35326.1"/>
    <property type="molecule type" value="Genomic_DNA"/>
</dbReference>
<comment type="caution">
    <text evidence="2">The sequence shown here is derived from an EMBL/GenBank/DDBJ whole genome shotgun (WGS) entry which is preliminary data.</text>
</comment>
<reference evidence="2 3" key="1">
    <citation type="submission" date="2019-04" db="EMBL/GenBank/DDBJ databases">
        <title>genome sequence of strain W3.</title>
        <authorList>
            <person name="Gao J."/>
            <person name="Sun J."/>
        </authorList>
    </citation>
    <scope>NUCLEOTIDE SEQUENCE [LARGE SCALE GENOMIC DNA]</scope>
    <source>
        <strain evidence="2 3">W3</strain>
    </source>
</reference>
<name>A0A4V4HQV5_9HYPH</name>
<dbReference type="GO" id="GO:0008168">
    <property type="term" value="F:methyltransferase activity"/>
    <property type="evidence" value="ECO:0007669"/>
    <property type="project" value="UniProtKB-KW"/>
</dbReference>